<evidence type="ECO:0000256" key="7">
    <source>
        <dbReference type="ARBA" id="ARBA00023308"/>
    </source>
</evidence>
<protein>
    <submittedName>
        <fullName evidence="10">Rhamnulokinase</fullName>
    </submittedName>
</protein>
<dbReference type="EMBL" id="CP033169">
    <property type="protein sequence ID" value="AYO30145.1"/>
    <property type="molecule type" value="Genomic_DNA"/>
</dbReference>
<feature type="domain" description="Carbohydrate kinase FGGY C-terminal" evidence="9">
    <location>
        <begin position="256"/>
        <end position="447"/>
    </location>
</feature>
<dbReference type="InterPro" id="IPR013449">
    <property type="entry name" value="Rhamnulokinase"/>
</dbReference>
<reference evidence="10 11" key="1">
    <citation type="submission" date="2018-10" db="EMBL/GenBank/DDBJ databases">
        <authorList>
            <person name="Zhang X."/>
        </authorList>
    </citation>
    <scope>NUCLEOTIDE SEQUENCE [LARGE SCALE GENOMIC DNA]</scope>
    <source>
        <strain evidence="10 11">SK-G1</strain>
    </source>
</reference>
<proteinExistence type="inferred from homology"/>
<keyword evidence="4 10" id="KW-0418">Kinase</keyword>
<evidence type="ECO:0000259" key="9">
    <source>
        <dbReference type="Pfam" id="PF02782"/>
    </source>
</evidence>
<dbReference type="GO" id="GO:0006071">
    <property type="term" value="P:glycerol metabolic process"/>
    <property type="evidence" value="ECO:0007669"/>
    <property type="project" value="TreeGrafter"/>
</dbReference>
<dbReference type="GO" id="GO:0008993">
    <property type="term" value="F:rhamnulokinase activity"/>
    <property type="evidence" value="ECO:0007669"/>
    <property type="project" value="InterPro"/>
</dbReference>
<dbReference type="Gene3D" id="3.30.420.40">
    <property type="match status" value="2"/>
</dbReference>
<dbReference type="GO" id="GO:0005524">
    <property type="term" value="F:ATP binding"/>
    <property type="evidence" value="ECO:0007669"/>
    <property type="project" value="UniProtKB-KW"/>
</dbReference>
<dbReference type="PANTHER" id="PTHR10196:SF93">
    <property type="entry name" value="L-RHAMNULOKINASE"/>
    <property type="match status" value="1"/>
</dbReference>
<dbReference type="GO" id="GO:0004370">
    <property type="term" value="F:glycerol kinase activity"/>
    <property type="evidence" value="ECO:0007669"/>
    <property type="project" value="TreeGrafter"/>
</dbReference>
<dbReference type="Proteomes" id="UP000280960">
    <property type="component" value="Chromosome"/>
</dbReference>
<dbReference type="Pfam" id="PF02782">
    <property type="entry name" value="FGGY_C"/>
    <property type="match status" value="1"/>
</dbReference>
<accession>A0A3G2R482</accession>
<evidence type="ECO:0000256" key="1">
    <source>
        <dbReference type="ARBA" id="ARBA00009156"/>
    </source>
</evidence>
<keyword evidence="7" id="KW-0684">Rhamnose metabolism</keyword>
<evidence type="ECO:0000313" key="10">
    <source>
        <dbReference type="EMBL" id="AYO30145.1"/>
    </source>
</evidence>
<dbReference type="InterPro" id="IPR000577">
    <property type="entry name" value="Carb_kinase_FGGY"/>
</dbReference>
<dbReference type="GO" id="GO:0005829">
    <property type="term" value="C:cytosol"/>
    <property type="evidence" value="ECO:0007669"/>
    <property type="project" value="TreeGrafter"/>
</dbReference>
<dbReference type="KEGG" id="bacg:D2962_05525"/>
<feature type="domain" description="Carbohydrate kinase FGGY N-terminal" evidence="8">
    <location>
        <begin position="6"/>
        <end position="245"/>
    </location>
</feature>
<dbReference type="InterPro" id="IPR018484">
    <property type="entry name" value="FGGY_N"/>
</dbReference>
<keyword evidence="5" id="KW-0067">ATP-binding</keyword>
<name>A0A3G2R482_9FIRM</name>
<gene>
    <name evidence="10" type="ORF">D2962_05525</name>
</gene>
<evidence type="ECO:0000313" key="11">
    <source>
        <dbReference type="Proteomes" id="UP000280960"/>
    </source>
</evidence>
<evidence type="ECO:0000256" key="3">
    <source>
        <dbReference type="ARBA" id="ARBA00022741"/>
    </source>
</evidence>
<keyword evidence="3" id="KW-0547">Nucleotide-binding</keyword>
<dbReference type="InterPro" id="IPR018485">
    <property type="entry name" value="FGGY_C"/>
</dbReference>
<evidence type="ECO:0000256" key="5">
    <source>
        <dbReference type="ARBA" id="ARBA00022840"/>
    </source>
</evidence>
<dbReference type="InterPro" id="IPR043129">
    <property type="entry name" value="ATPase_NBD"/>
</dbReference>
<dbReference type="CDD" id="cd07771">
    <property type="entry name" value="ASKHA_NBD_FGGY_RhaB-like"/>
    <property type="match status" value="1"/>
</dbReference>
<sequence length="473" mass="52694">MTLIYNLAADFGASSGRLILSKFDGDKIELEEIHRFSNDPVRIGSRFYWDFPRLFHELKNGLKKAALKGIDISGIGIDTWGVDYGLIDKNGDLLSNPIHYRDNRTDNIIDDIEKIMSFEEIYKVTGIQYLQLNTLYQLYADLKFRPDILEKADALLFMPDLFNFYLTGQKYNEYTIASTSQMLEVFSKTWALEMLEKLSLPTKILQKIIMPGNIIGKLTKDIQEETGLPDVPVMSVGSHDTASAVAATPLEGENCAYISSGTWSLLGVESKEPIVNEDSLKDNFTNEGGLEGRIRFLKNINGLWMIQQLKKHWQEHGIDVGYGEISKAAAAVKNDGFIIDPNDKSFLAPLNMATAVQQYCINNGQGEPREIGEIARAVYNGLAREYKARISNLEEITGRKINVINMVGGGIQDEFLCQHTANITGKTVLAGPIEATALGNILAQLIALGEINDLSQGREIVKNSITQKKYTPQ</sequence>
<keyword evidence="11" id="KW-1185">Reference proteome</keyword>
<dbReference type="PIRSF" id="PIRSF000538">
    <property type="entry name" value="GlpK"/>
    <property type="match status" value="1"/>
</dbReference>
<evidence type="ECO:0000256" key="2">
    <source>
        <dbReference type="ARBA" id="ARBA00022679"/>
    </source>
</evidence>
<dbReference type="PANTHER" id="PTHR10196">
    <property type="entry name" value="SUGAR KINASE"/>
    <property type="match status" value="1"/>
</dbReference>
<dbReference type="SUPFAM" id="SSF53067">
    <property type="entry name" value="Actin-like ATPase domain"/>
    <property type="match status" value="2"/>
</dbReference>
<organism evidence="10 11">
    <name type="scientific">Biomaibacter acetigenes</name>
    <dbReference type="NCBI Taxonomy" id="2316383"/>
    <lineage>
        <taxon>Bacteria</taxon>
        <taxon>Bacillati</taxon>
        <taxon>Bacillota</taxon>
        <taxon>Clostridia</taxon>
        <taxon>Thermosediminibacterales</taxon>
        <taxon>Tepidanaerobacteraceae</taxon>
        <taxon>Biomaibacter</taxon>
    </lineage>
</organism>
<keyword evidence="2" id="KW-0808">Transferase</keyword>
<dbReference type="AlphaFoldDB" id="A0A3G2R482"/>
<dbReference type="RefSeq" id="WP_122014401.1">
    <property type="nucleotide sequence ID" value="NZ_CP033169.1"/>
</dbReference>
<keyword evidence="6" id="KW-1015">Disulfide bond</keyword>
<dbReference type="Pfam" id="PF00370">
    <property type="entry name" value="FGGY_N"/>
    <property type="match status" value="1"/>
</dbReference>
<evidence type="ECO:0000256" key="4">
    <source>
        <dbReference type="ARBA" id="ARBA00022777"/>
    </source>
</evidence>
<comment type="similarity">
    <text evidence="1">Belongs to the FGGY kinase family.</text>
</comment>
<evidence type="ECO:0000256" key="6">
    <source>
        <dbReference type="ARBA" id="ARBA00023157"/>
    </source>
</evidence>
<dbReference type="GO" id="GO:0019301">
    <property type="term" value="P:rhamnose catabolic process"/>
    <property type="evidence" value="ECO:0007669"/>
    <property type="project" value="InterPro"/>
</dbReference>
<evidence type="ECO:0000259" key="8">
    <source>
        <dbReference type="Pfam" id="PF00370"/>
    </source>
</evidence>